<organism evidence="2 3">
    <name type="scientific">Actinomadura napierensis</name>
    <dbReference type="NCBI Taxonomy" id="267854"/>
    <lineage>
        <taxon>Bacteria</taxon>
        <taxon>Bacillati</taxon>
        <taxon>Actinomycetota</taxon>
        <taxon>Actinomycetes</taxon>
        <taxon>Streptosporangiales</taxon>
        <taxon>Thermomonosporaceae</taxon>
        <taxon>Actinomadura</taxon>
    </lineage>
</organism>
<evidence type="ECO:0000313" key="3">
    <source>
        <dbReference type="Proteomes" id="UP001501020"/>
    </source>
</evidence>
<dbReference type="EMBL" id="BAAAMR010000061">
    <property type="protein sequence ID" value="GAA2153021.1"/>
    <property type="molecule type" value="Genomic_DNA"/>
</dbReference>
<dbReference type="Proteomes" id="UP001501020">
    <property type="component" value="Unassembled WGS sequence"/>
</dbReference>
<feature type="transmembrane region" description="Helical" evidence="1">
    <location>
        <begin position="357"/>
        <end position="378"/>
    </location>
</feature>
<gene>
    <name evidence="2" type="ORF">GCM10009727_59190</name>
</gene>
<name>A0ABN3A365_9ACTN</name>
<comment type="caution">
    <text evidence="2">The sequence shown here is derived from an EMBL/GenBank/DDBJ whole genome shotgun (WGS) entry which is preliminary data.</text>
</comment>
<protein>
    <recommendedName>
        <fullName evidence="4">Esterase-like activity of phytase family protein</fullName>
    </recommendedName>
</protein>
<evidence type="ECO:0008006" key="4">
    <source>
        <dbReference type="Google" id="ProtNLM"/>
    </source>
</evidence>
<keyword evidence="3" id="KW-1185">Reference proteome</keyword>
<keyword evidence="1" id="KW-1133">Transmembrane helix</keyword>
<accession>A0ABN3A365</accession>
<proteinExistence type="predicted"/>
<keyword evidence="1" id="KW-0812">Transmembrane</keyword>
<sequence>MERSPLVTVHARVEGVSTFDAEWIHMRKNATRSPAEMDVCTVRTHPLRLRPAAGSAAAVLVVLTGPAAAAEQAPSPSPAATSTAAPHPAFRSGVAAPAAMVAGVVHPDIWWTVASGTAGSRLYALDGKGRTRAAYTLTGAPVGRWDAITIVKNGSGESGLFIGDLSAGRAGTLLLHRVAEPKALTGGALPVKSFKVKYPDGGHRGAALLADPSETRIYIITRDSTAAGVFALPGVLGPSTNALTRLRTLPFPVRGGDFAQDGRLVLKTTTDVRILGGIRDDVGQVVKTTASLAGHAFGVSSDGRKAFLAGAGSRPVFRSVTLPAVNAATQPDASASPAADDGSPVAYPSQSGMPGGLLGTGALVGLVLLGLLGGAFYVRGRRHGGA</sequence>
<reference evidence="2 3" key="1">
    <citation type="journal article" date="2019" name="Int. J. Syst. Evol. Microbiol.">
        <title>The Global Catalogue of Microorganisms (GCM) 10K type strain sequencing project: providing services to taxonomists for standard genome sequencing and annotation.</title>
        <authorList>
            <consortium name="The Broad Institute Genomics Platform"/>
            <consortium name="The Broad Institute Genome Sequencing Center for Infectious Disease"/>
            <person name="Wu L."/>
            <person name="Ma J."/>
        </authorList>
    </citation>
    <scope>NUCLEOTIDE SEQUENCE [LARGE SCALE GENOMIC DNA]</scope>
    <source>
        <strain evidence="2 3">JCM 13850</strain>
    </source>
</reference>
<keyword evidence="1" id="KW-0472">Membrane</keyword>
<evidence type="ECO:0000256" key="1">
    <source>
        <dbReference type="SAM" id="Phobius"/>
    </source>
</evidence>
<evidence type="ECO:0000313" key="2">
    <source>
        <dbReference type="EMBL" id="GAA2153021.1"/>
    </source>
</evidence>